<feature type="region of interest" description="Disordered" evidence="9">
    <location>
        <begin position="1"/>
        <end position="23"/>
    </location>
</feature>
<protein>
    <recommendedName>
        <fullName evidence="3 8">rRNA N-glycosylase</fullName>
        <ecNumber evidence="3 8">3.2.2.22</ecNumber>
    </recommendedName>
</protein>
<proteinExistence type="evidence at protein level"/>
<evidence type="ECO:0000256" key="3">
    <source>
        <dbReference type="ARBA" id="ARBA00012001"/>
    </source>
</evidence>
<dbReference type="AlphaFoldDB" id="Q7SIF0"/>
<dbReference type="InterPro" id="IPR016138">
    <property type="entry name" value="Ribosome_inactivat_prot_sub1"/>
</dbReference>
<dbReference type="PROSITE" id="PS00275">
    <property type="entry name" value="SHIGA_RICIN"/>
    <property type="match status" value="1"/>
</dbReference>
<dbReference type="GO" id="GO:0017148">
    <property type="term" value="P:negative regulation of translation"/>
    <property type="evidence" value="ECO:0007669"/>
    <property type="project" value="UniProtKB-KW"/>
</dbReference>
<keyword evidence="7 8" id="KW-0652">Protein synthesis inhibitor</keyword>
<evidence type="ECO:0000256" key="7">
    <source>
        <dbReference type="ARBA" id="ARBA00023193"/>
    </source>
</evidence>
<dbReference type="PANTHER" id="PTHR33453">
    <property type="match status" value="1"/>
</dbReference>
<evidence type="ECO:0000256" key="5">
    <source>
        <dbReference type="ARBA" id="ARBA00022801"/>
    </source>
</evidence>
<evidence type="ECO:0000313" key="10">
    <source>
        <dbReference type="PDB" id="1GGP"/>
    </source>
</evidence>
<dbReference type="PANTHER" id="PTHR33453:SF34">
    <property type="entry name" value="RIBOSOME-INACTIVATING PROTEIN"/>
    <property type="match status" value="1"/>
</dbReference>
<organism evidence="10">
    <name type="scientific">Trichosanthes kirilowii</name>
    <name type="common">Chinese snake gourd</name>
    <name type="synonym">Chinese cucumber</name>
    <dbReference type="NCBI Taxonomy" id="3677"/>
    <lineage>
        <taxon>Eukaryota</taxon>
        <taxon>Viridiplantae</taxon>
        <taxon>Streptophyta</taxon>
        <taxon>Embryophyta</taxon>
        <taxon>Tracheophyta</taxon>
        <taxon>Spermatophyta</taxon>
        <taxon>Magnoliopsida</taxon>
        <taxon>eudicotyledons</taxon>
        <taxon>Gunneridae</taxon>
        <taxon>Pentapetalae</taxon>
        <taxon>rosids</taxon>
        <taxon>fabids</taxon>
        <taxon>Cucurbitales</taxon>
        <taxon>Cucurbitaceae</taxon>
        <taxon>Sicyoeae</taxon>
        <taxon>Trichosanthes</taxon>
    </lineage>
</organism>
<dbReference type="Gene3D" id="3.40.420.10">
    <property type="entry name" value="Ricin (A subunit), domain 1"/>
    <property type="match status" value="1"/>
</dbReference>
<dbReference type="InterPro" id="IPR017989">
    <property type="entry name" value="Ribosome_inactivat_1/2"/>
</dbReference>
<evidence type="ECO:0000256" key="8">
    <source>
        <dbReference type="RuleBase" id="RU004915"/>
    </source>
</evidence>
<name>Q7SIF0_TRIKI</name>
<accession>Q7SIF0</accession>
<keyword evidence="5 8" id="KW-0378">Hydrolase</keyword>
<keyword evidence="6 8" id="KW-0611">Plant defense</keyword>
<keyword evidence="4 8" id="KW-0800">Toxin</keyword>
<evidence type="ECO:0007829" key="11">
    <source>
        <dbReference type="PDB" id="1GGP"/>
    </source>
</evidence>
<dbReference type="PRINTS" id="PR00396">
    <property type="entry name" value="SHIGARICIN"/>
</dbReference>
<dbReference type="PDB" id="1GGP">
    <property type="method" value="X-ray"/>
    <property type="resolution" value="2.70 A"/>
    <property type="chains" value="A=1-234"/>
</dbReference>
<evidence type="ECO:0000256" key="9">
    <source>
        <dbReference type="SAM" id="MobiDB-lite"/>
    </source>
</evidence>
<evidence type="ECO:0000256" key="6">
    <source>
        <dbReference type="ARBA" id="ARBA00022821"/>
    </source>
</evidence>
<keyword evidence="10 11" id="KW-0002">3D-structure</keyword>
<reference evidence="10" key="1">
    <citation type="journal article" date="2000" name="Acta Crystallogr. D">
        <title>Molecular-replacement studies of Trichosanthes kirilowii lectin 1: a structure belonging to the family of type 2 ribosome-inactivating proteins.</title>
        <authorList>
            <person name="Li M."/>
            <person name="Wang Y.P."/>
            <person name="Chai J.J."/>
            <person name="Wang K.Y."/>
            <person name="Bi R.C."/>
        </authorList>
    </citation>
    <scope>X-RAY CRYSTALLOGRAPHY (2.7 ANGSTROMS)</scope>
</reference>
<evidence type="ECO:0000256" key="2">
    <source>
        <dbReference type="ARBA" id="ARBA00008544"/>
    </source>
</evidence>
<evidence type="ECO:0000256" key="4">
    <source>
        <dbReference type="ARBA" id="ARBA00022656"/>
    </source>
</evidence>
<dbReference type="EvolutionaryTrace" id="Q7SIF0"/>
<dbReference type="InterPro" id="IPR001574">
    <property type="entry name" value="Ribosome_inactivat_prot"/>
</dbReference>
<evidence type="ECO:0000256" key="1">
    <source>
        <dbReference type="ARBA" id="ARBA00000237"/>
    </source>
</evidence>
<dbReference type="EC" id="3.2.2.22" evidence="3 8"/>
<dbReference type="Gene3D" id="4.10.470.10">
    <property type="entry name" value="Ricin (A Subunit), domain 2"/>
    <property type="match status" value="1"/>
</dbReference>
<dbReference type="InterPro" id="IPR036041">
    <property type="entry name" value="Ribosome-inact_prot_sf"/>
</dbReference>
<dbReference type="SUPFAM" id="SSF56371">
    <property type="entry name" value="Ribosome inactivating proteins (RIP)"/>
    <property type="match status" value="1"/>
</dbReference>
<dbReference type="InterPro" id="IPR017988">
    <property type="entry name" value="Ribosome_inactivat_prot_CS"/>
</dbReference>
<dbReference type="GO" id="GO:0006952">
    <property type="term" value="P:defense response"/>
    <property type="evidence" value="ECO:0007669"/>
    <property type="project" value="UniProtKB-KW"/>
</dbReference>
<comment type="similarity">
    <text evidence="2">Belongs to the ribosome-inactivating protein family. Type 1 RIP subfamily.</text>
</comment>
<dbReference type="GO" id="GO:0090729">
    <property type="term" value="F:toxin activity"/>
    <property type="evidence" value="ECO:0007669"/>
    <property type="project" value="UniProtKB-KW"/>
</dbReference>
<dbReference type="PDBsum" id="1GGP"/>
<dbReference type="Pfam" id="PF00161">
    <property type="entry name" value="RIP"/>
    <property type="match status" value="1"/>
</dbReference>
<dbReference type="InterPro" id="IPR016139">
    <property type="entry name" value="Ribosome_inactivat_prot_sub2"/>
</dbReference>
<sequence>STDASYNADIKEERDAAEGPMAHGIPALNAGALDEARAYATVDSANTDEEVSVAVDVTNLAVVAYRAGSNSYFHAAAPGSSLSHLFSRSSQHTLGFDNTYGDMAQAAGSNRKAIPLGAAALESGIASLNSKNPLARTLMVIIQMLVEAARFRYIQNNVDVSIETQSAFAADAAMISLENNWANLSALVQGSSGGQGTFASSATLQNAEDEPIIVDAVYHPTVAAVLALMLRKAC</sequence>
<dbReference type="SMR" id="Q7SIF0"/>
<comment type="catalytic activity">
    <reaction evidence="1 8">
        <text>Endohydrolysis of the N-glycosidic bond at one specific adenosine on the 28S rRNA.</text>
        <dbReference type="EC" id="3.2.2.22"/>
    </reaction>
</comment>
<reference evidence="11" key="2">
    <citation type="journal article" date="2003" name="Protein Pept. Lett.">
        <title>Crystal Structure of Trichosanthes Kirilowii Lectin-1 and its Relation to the Type 2 Ribosome Inactivating Proteins.</title>
        <authorList>
            <person name="Li M."/>
            <person name="Chai J.J."/>
            <person name="Wang Y.P."/>
            <person name="Wang K.Y."/>
            <person name="Bi R.C."/>
        </authorList>
    </citation>
    <scope>X-RAY CRYSTALLOGRAPHY (2.70 ANGSTROMS)</scope>
</reference>
<dbReference type="GO" id="GO:0030598">
    <property type="term" value="F:rRNA N-glycosylase activity"/>
    <property type="evidence" value="ECO:0007669"/>
    <property type="project" value="UniProtKB-EC"/>
</dbReference>